<dbReference type="SUPFAM" id="SSF103481">
    <property type="entry name" value="Multidrug resistance efflux transporter EmrE"/>
    <property type="match status" value="1"/>
</dbReference>
<evidence type="ECO:0000256" key="7">
    <source>
        <dbReference type="RuleBase" id="RU003942"/>
    </source>
</evidence>
<comment type="caution">
    <text evidence="9">The sequence shown here is derived from an EMBL/GenBank/DDBJ whole genome shotgun (WGS) entry which is preliminary data.</text>
</comment>
<keyword evidence="6 8" id="KW-0472">Membrane</keyword>
<feature type="transmembrane region" description="Helical" evidence="8">
    <location>
        <begin position="84"/>
        <end position="103"/>
    </location>
</feature>
<dbReference type="PANTHER" id="PTHR30561:SF1">
    <property type="entry name" value="MULTIDRUG TRANSPORTER EMRE"/>
    <property type="match status" value="1"/>
</dbReference>
<comment type="subcellular location">
    <subcellularLocation>
        <location evidence="1 7">Cell membrane</location>
        <topology evidence="1 7">Multi-pass membrane protein</topology>
    </subcellularLocation>
</comment>
<dbReference type="Pfam" id="PF00893">
    <property type="entry name" value="Multi_Drug_Res"/>
    <property type="match status" value="1"/>
</dbReference>
<comment type="similarity">
    <text evidence="7">Belongs to the drug/metabolite transporter (DMT) superfamily. Small multidrug resistance (SMR) (TC 2.A.7.1) family.</text>
</comment>
<evidence type="ECO:0000256" key="5">
    <source>
        <dbReference type="ARBA" id="ARBA00022989"/>
    </source>
</evidence>
<feature type="transmembrane region" description="Helical" evidence="8">
    <location>
        <begin position="57"/>
        <end position="78"/>
    </location>
</feature>
<evidence type="ECO:0000313" key="10">
    <source>
        <dbReference type="Proteomes" id="UP001144096"/>
    </source>
</evidence>
<dbReference type="Gene3D" id="1.10.3730.20">
    <property type="match status" value="1"/>
</dbReference>
<dbReference type="InterPro" id="IPR045324">
    <property type="entry name" value="Small_multidrug_res"/>
</dbReference>
<reference evidence="9" key="1">
    <citation type="submission" date="2022-06" db="EMBL/GenBank/DDBJ databases">
        <title>Amycolatopsis iheyaensis sp. nov., a new species of the genus Amycolatopsis isolated from soil in Iheya island, Japan.</title>
        <authorList>
            <person name="Ngamcharungchit C."/>
            <person name="Kanto H."/>
            <person name="Take A."/>
            <person name="Intra B."/>
            <person name="Matsumoto A."/>
            <person name="Panbangred W."/>
            <person name="Inahashi Y."/>
        </authorList>
    </citation>
    <scope>NUCLEOTIDE SEQUENCE</scope>
    <source>
        <strain evidence="9">OK19-0408</strain>
    </source>
</reference>
<keyword evidence="2" id="KW-0813">Transport</keyword>
<sequence length="104" mass="10743">MTIVVLALAIASGLSGTLFTRASHGFTRWASALAAVVSFAMATLLLSWLVQRLPVGLVYAVWTGTAAVVLVIVDRIFFAVRTTPVQLAGMAVTLAGVTILGIAG</sequence>
<dbReference type="AlphaFoldDB" id="A0A9X2NGQ9"/>
<evidence type="ECO:0000256" key="4">
    <source>
        <dbReference type="ARBA" id="ARBA00022692"/>
    </source>
</evidence>
<evidence type="ECO:0000256" key="8">
    <source>
        <dbReference type="SAM" id="Phobius"/>
    </source>
</evidence>
<proteinExistence type="inferred from homology"/>
<accession>A0A9X2NGQ9</accession>
<dbReference type="EMBL" id="JAMXQV010000019">
    <property type="protein sequence ID" value="MCR6487483.1"/>
    <property type="molecule type" value="Genomic_DNA"/>
</dbReference>
<keyword evidence="4 7" id="KW-0812">Transmembrane</keyword>
<evidence type="ECO:0000256" key="3">
    <source>
        <dbReference type="ARBA" id="ARBA00022475"/>
    </source>
</evidence>
<evidence type="ECO:0000256" key="1">
    <source>
        <dbReference type="ARBA" id="ARBA00004651"/>
    </source>
</evidence>
<dbReference type="GO" id="GO:0005886">
    <property type="term" value="C:plasma membrane"/>
    <property type="evidence" value="ECO:0007669"/>
    <property type="project" value="UniProtKB-SubCell"/>
</dbReference>
<dbReference type="InterPro" id="IPR000390">
    <property type="entry name" value="Small_drug/metabolite_transptr"/>
</dbReference>
<dbReference type="PANTHER" id="PTHR30561">
    <property type="entry name" value="SMR FAMILY PROTON-DEPENDENT DRUG EFFLUX TRANSPORTER SUGE"/>
    <property type="match status" value="1"/>
</dbReference>
<evidence type="ECO:0000256" key="2">
    <source>
        <dbReference type="ARBA" id="ARBA00022448"/>
    </source>
</evidence>
<dbReference type="RefSeq" id="WP_257924048.1">
    <property type="nucleotide sequence ID" value="NZ_JAMXQV010000019.1"/>
</dbReference>
<gene>
    <name evidence="9" type="ORF">M8542_32115</name>
</gene>
<evidence type="ECO:0000256" key="6">
    <source>
        <dbReference type="ARBA" id="ARBA00023136"/>
    </source>
</evidence>
<dbReference type="GO" id="GO:0022857">
    <property type="term" value="F:transmembrane transporter activity"/>
    <property type="evidence" value="ECO:0007669"/>
    <property type="project" value="InterPro"/>
</dbReference>
<evidence type="ECO:0000313" key="9">
    <source>
        <dbReference type="EMBL" id="MCR6487483.1"/>
    </source>
</evidence>
<name>A0A9X2NGQ9_9PSEU</name>
<keyword evidence="5 8" id="KW-1133">Transmembrane helix</keyword>
<dbReference type="Proteomes" id="UP001144096">
    <property type="component" value="Unassembled WGS sequence"/>
</dbReference>
<keyword evidence="10" id="KW-1185">Reference proteome</keyword>
<feature type="transmembrane region" description="Helical" evidence="8">
    <location>
        <begin position="29"/>
        <end position="50"/>
    </location>
</feature>
<organism evidence="9 10">
    <name type="scientific">Amycolatopsis iheyensis</name>
    <dbReference type="NCBI Taxonomy" id="2945988"/>
    <lineage>
        <taxon>Bacteria</taxon>
        <taxon>Bacillati</taxon>
        <taxon>Actinomycetota</taxon>
        <taxon>Actinomycetes</taxon>
        <taxon>Pseudonocardiales</taxon>
        <taxon>Pseudonocardiaceae</taxon>
        <taxon>Amycolatopsis</taxon>
    </lineage>
</organism>
<keyword evidence="3" id="KW-1003">Cell membrane</keyword>
<dbReference type="InterPro" id="IPR037185">
    <property type="entry name" value="EmrE-like"/>
</dbReference>
<protein>
    <submittedName>
        <fullName evidence="9">SMR family transporter</fullName>
    </submittedName>
</protein>